<evidence type="ECO:0000313" key="3">
    <source>
        <dbReference type="Proteomes" id="UP000762676"/>
    </source>
</evidence>
<sequence length="227" mass="25045">MCTKSKKLRWADQDVPVSNEKEDLTVPSRLLVKEKACSPSPMRILSTRTKTHIQPPSRVLVQSPSVNCEKLSGAYHDVPGSERNISSTAPSRLPAKESAPSPSPMRISTTGSSKNLYHPPVRVPAQSPSSNRKRAIRGNEKSATPCRPQLLQKFPLSSSSAPCRVKVENAPFSCPRRILVTPSSQNPNQTPVRVPVQSSSLRSKRVLYAHTKKSEEGRRSFSEEEIL</sequence>
<protein>
    <submittedName>
        <fullName evidence="2">Uncharacterized protein</fullName>
    </submittedName>
</protein>
<comment type="caution">
    <text evidence="2">The sequence shown here is derived from an EMBL/GenBank/DDBJ whole genome shotgun (WGS) entry which is preliminary data.</text>
</comment>
<proteinExistence type="predicted"/>
<feature type="compositionally biased region" description="Basic residues" evidence="1">
    <location>
        <begin position="202"/>
        <end position="211"/>
    </location>
</feature>
<feature type="compositionally biased region" description="Basic and acidic residues" evidence="1">
    <location>
        <begin position="212"/>
        <end position="227"/>
    </location>
</feature>
<feature type="compositionally biased region" description="Polar residues" evidence="1">
    <location>
        <begin position="181"/>
        <end position="201"/>
    </location>
</feature>
<dbReference type="AlphaFoldDB" id="A0AAV4GW97"/>
<keyword evidence="3" id="KW-1185">Reference proteome</keyword>
<evidence type="ECO:0000313" key="2">
    <source>
        <dbReference type="EMBL" id="GFR88806.1"/>
    </source>
</evidence>
<dbReference type="Proteomes" id="UP000762676">
    <property type="component" value="Unassembled WGS sequence"/>
</dbReference>
<organism evidence="2 3">
    <name type="scientific">Elysia marginata</name>
    <dbReference type="NCBI Taxonomy" id="1093978"/>
    <lineage>
        <taxon>Eukaryota</taxon>
        <taxon>Metazoa</taxon>
        <taxon>Spiralia</taxon>
        <taxon>Lophotrochozoa</taxon>
        <taxon>Mollusca</taxon>
        <taxon>Gastropoda</taxon>
        <taxon>Heterobranchia</taxon>
        <taxon>Euthyneura</taxon>
        <taxon>Panpulmonata</taxon>
        <taxon>Sacoglossa</taxon>
        <taxon>Placobranchoidea</taxon>
        <taxon>Plakobranchidae</taxon>
        <taxon>Elysia</taxon>
    </lineage>
</organism>
<feature type="compositionally biased region" description="Polar residues" evidence="1">
    <location>
        <begin position="106"/>
        <end position="115"/>
    </location>
</feature>
<reference evidence="2 3" key="1">
    <citation type="journal article" date="2021" name="Elife">
        <title>Chloroplast acquisition without the gene transfer in kleptoplastic sea slugs, Plakobranchus ocellatus.</title>
        <authorList>
            <person name="Maeda T."/>
            <person name="Takahashi S."/>
            <person name="Yoshida T."/>
            <person name="Shimamura S."/>
            <person name="Takaki Y."/>
            <person name="Nagai Y."/>
            <person name="Toyoda A."/>
            <person name="Suzuki Y."/>
            <person name="Arimoto A."/>
            <person name="Ishii H."/>
            <person name="Satoh N."/>
            <person name="Nishiyama T."/>
            <person name="Hasebe M."/>
            <person name="Maruyama T."/>
            <person name="Minagawa J."/>
            <person name="Obokata J."/>
            <person name="Shigenobu S."/>
        </authorList>
    </citation>
    <scope>NUCLEOTIDE SEQUENCE [LARGE SCALE GENOMIC DNA]</scope>
</reference>
<feature type="region of interest" description="Disordered" evidence="1">
    <location>
        <begin position="73"/>
        <end position="146"/>
    </location>
</feature>
<feature type="region of interest" description="Disordered" evidence="1">
    <location>
        <begin position="180"/>
        <end position="227"/>
    </location>
</feature>
<evidence type="ECO:0000256" key="1">
    <source>
        <dbReference type="SAM" id="MobiDB-lite"/>
    </source>
</evidence>
<dbReference type="EMBL" id="BMAT01001595">
    <property type="protein sequence ID" value="GFR88806.1"/>
    <property type="molecule type" value="Genomic_DNA"/>
</dbReference>
<gene>
    <name evidence="2" type="ORF">ElyMa_000778800</name>
</gene>
<name>A0AAV4GW97_9GAST</name>
<accession>A0AAV4GW97</accession>